<keyword evidence="3" id="KW-0547">Nucleotide-binding</keyword>
<accession>A0A1V4SS43</accession>
<dbReference type="InterPro" id="IPR017871">
    <property type="entry name" value="ABC_transporter-like_CS"/>
</dbReference>
<evidence type="ECO:0000256" key="2">
    <source>
        <dbReference type="ARBA" id="ARBA00022448"/>
    </source>
</evidence>
<dbReference type="InterPro" id="IPR003593">
    <property type="entry name" value="AAA+_ATPase"/>
</dbReference>
<gene>
    <name evidence="6" type="primary">ytrE</name>
    <name evidence="6" type="ORF">CLHUN_00810</name>
</gene>
<evidence type="ECO:0000259" key="5">
    <source>
        <dbReference type="PROSITE" id="PS50893"/>
    </source>
</evidence>
<protein>
    <submittedName>
        <fullName evidence="6">ABC transporter ATP-binding protein YtrE</fullName>
    </submittedName>
</protein>
<dbReference type="GO" id="GO:0022857">
    <property type="term" value="F:transmembrane transporter activity"/>
    <property type="evidence" value="ECO:0007669"/>
    <property type="project" value="UniProtKB-ARBA"/>
</dbReference>
<dbReference type="Gene3D" id="3.40.50.300">
    <property type="entry name" value="P-loop containing nucleotide triphosphate hydrolases"/>
    <property type="match status" value="1"/>
</dbReference>
<dbReference type="PROSITE" id="PS50893">
    <property type="entry name" value="ABC_TRANSPORTER_2"/>
    <property type="match status" value="1"/>
</dbReference>
<evidence type="ECO:0000256" key="3">
    <source>
        <dbReference type="ARBA" id="ARBA00022741"/>
    </source>
</evidence>
<dbReference type="InterPro" id="IPR003439">
    <property type="entry name" value="ABC_transporter-like_ATP-bd"/>
</dbReference>
<dbReference type="SUPFAM" id="SSF52540">
    <property type="entry name" value="P-loop containing nucleoside triphosphate hydrolases"/>
    <property type="match status" value="1"/>
</dbReference>
<dbReference type="RefSeq" id="WP_080062588.1">
    <property type="nucleotide sequence ID" value="NZ_MZGX01000001.1"/>
</dbReference>
<dbReference type="GO" id="GO:0098796">
    <property type="term" value="C:membrane protein complex"/>
    <property type="evidence" value="ECO:0007669"/>
    <property type="project" value="UniProtKB-ARBA"/>
</dbReference>
<evidence type="ECO:0000313" key="7">
    <source>
        <dbReference type="Proteomes" id="UP000191554"/>
    </source>
</evidence>
<dbReference type="Pfam" id="PF00005">
    <property type="entry name" value="ABC_tran"/>
    <property type="match status" value="1"/>
</dbReference>
<dbReference type="AlphaFoldDB" id="A0A1V4SS43"/>
<sequence>MENIIEIKGIRKVYRVGSEKVVALDNIDLSIGKGEICCLLGTSGSGKSTLLNLMAGLEKPSRGEIIIKNIHVEKLDEKRLVLFRQKYIGFVFQSYNLLPSLTALENVGLPLAFKGIPRRIRDKKSKQMLHSVGLTSHNNRKPSQMSGGQQQRVGIARAFVGNPEIVFADEPTGNLDSKTTSEVMNLITDIARKSNQTLIIVTHDTNIAKYADRIIHILDGNIEKIEAVTPLGAITN</sequence>
<proteinExistence type="inferred from homology"/>
<dbReference type="FunFam" id="3.40.50.300:FF:000032">
    <property type="entry name" value="Export ABC transporter ATP-binding protein"/>
    <property type="match status" value="1"/>
</dbReference>
<dbReference type="STRING" id="48256.CLHUN_00810"/>
<evidence type="ECO:0000256" key="1">
    <source>
        <dbReference type="ARBA" id="ARBA00005417"/>
    </source>
</evidence>
<feature type="domain" description="ABC transporter" evidence="5">
    <location>
        <begin position="5"/>
        <end position="235"/>
    </location>
</feature>
<keyword evidence="2" id="KW-0813">Transport</keyword>
<dbReference type="SMART" id="SM00382">
    <property type="entry name" value="AAA"/>
    <property type="match status" value="1"/>
</dbReference>
<dbReference type="PANTHER" id="PTHR42798">
    <property type="entry name" value="LIPOPROTEIN-RELEASING SYSTEM ATP-BINDING PROTEIN LOLD"/>
    <property type="match status" value="1"/>
</dbReference>
<dbReference type="Proteomes" id="UP000191554">
    <property type="component" value="Unassembled WGS sequence"/>
</dbReference>
<dbReference type="InterPro" id="IPR027417">
    <property type="entry name" value="P-loop_NTPase"/>
</dbReference>
<name>A0A1V4SS43_RUMHU</name>
<dbReference type="CDD" id="cd03255">
    <property type="entry name" value="ABC_MJ0796_LolCDE_FtsE"/>
    <property type="match status" value="1"/>
</dbReference>
<comment type="similarity">
    <text evidence="1">Belongs to the ABC transporter superfamily.</text>
</comment>
<dbReference type="GO" id="GO:0005524">
    <property type="term" value="F:ATP binding"/>
    <property type="evidence" value="ECO:0007669"/>
    <property type="project" value="UniProtKB-KW"/>
</dbReference>
<organism evidence="6 7">
    <name type="scientific">Ruminiclostridium hungatei</name>
    <name type="common">Clostridium hungatei</name>
    <dbReference type="NCBI Taxonomy" id="48256"/>
    <lineage>
        <taxon>Bacteria</taxon>
        <taxon>Bacillati</taxon>
        <taxon>Bacillota</taxon>
        <taxon>Clostridia</taxon>
        <taxon>Eubacteriales</taxon>
        <taxon>Oscillospiraceae</taxon>
        <taxon>Ruminiclostridium</taxon>
    </lineage>
</organism>
<dbReference type="OrthoDB" id="9802264at2"/>
<evidence type="ECO:0000256" key="4">
    <source>
        <dbReference type="ARBA" id="ARBA00022840"/>
    </source>
</evidence>
<comment type="caution">
    <text evidence="6">The sequence shown here is derived from an EMBL/GenBank/DDBJ whole genome shotgun (WGS) entry which is preliminary data.</text>
</comment>
<dbReference type="InterPro" id="IPR017911">
    <property type="entry name" value="MacB-like_ATP-bd"/>
</dbReference>
<dbReference type="PROSITE" id="PS00211">
    <property type="entry name" value="ABC_TRANSPORTER_1"/>
    <property type="match status" value="1"/>
</dbReference>
<dbReference type="EMBL" id="MZGX01000001">
    <property type="protein sequence ID" value="OPX46265.1"/>
    <property type="molecule type" value="Genomic_DNA"/>
</dbReference>
<dbReference type="PANTHER" id="PTHR42798:SF6">
    <property type="entry name" value="CELL DIVISION ATP-BINDING PROTEIN FTSE"/>
    <property type="match status" value="1"/>
</dbReference>
<reference evidence="6 7" key="1">
    <citation type="submission" date="2017-03" db="EMBL/GenBank/DDBJ databases">
        <title>Genome sequence of Clostridium hungatei DSM 14427.</title>
        <authorList>
            <person name="Poehlein A."/>
            <person name="Daniel R."/>
        </authorList>
    </citation>
    <scope>NUCLEOTIDE SEQUENCE [LARGE SCALE GENOMIC DNA]</scope>
    <source>
        <strain evidence="6 7">DSM 14427</strain>
    </source>
</reference>
<dbReference type="GO" id="GO:0016887">
    <property type="term" value="F:ATP hydrolysis activity"/>
    <property type="evidence" value="ECO:0007669"/>
    <property type="project" value="InterPro"/>
</dbReference>
<evidence type="ECO:0000313" key="6">
    <source>
        <dbReference type="EMBL" id="OPX46265.1"/>
    </source>
</evidence>
<keyword evidence="4 6" id="KW-0067">ATP-binding</keyword>
<keyword evidence="7" id="KW-1185">Reference proteome</keyword>